<comment type="catalytic activity">
    <reaction evidence="1">
        <text>Hydrolysis of terminal non-reducing beta-D-galactose residues in beta-D-galactosides.</text>
        <dbReference type="EC" id="3.2.1.23"/>
    </reaction>
</comment>
<protein>
    <recommendedName>
        <fullName evidence="3">beta-galactosidase</fullName>
        <ecNumber evidence="3">3.2.1.23</ecNumber>
    </recommendedName>
</protein>
<dbReference type="EC" id="3.2.1.23" evidence="3"/>
<dbReference type="Proteomes" id="UP000298416">
    <property type="component" value="Unassembled WGS sequence"/>
</dbReference>
<reference evidence="5" key="1">
    <citation type="submission" date="2018-01" db="EMBL/GenBank/DDBJ databases">
        <authorList>
            <person name="Mao J.F."/>
        </authorList>
    </citation>
    <scope>NUCLEOTIDE SEQUENCE</scope>
    <source>
        <strain evidence="5">Huo1</strain>
        <tissue evidence="5">Leaf</tissue>
    </source>
</reference>
<dbReference type="PANTHER" id="PTHR23421">
    <property type="entry name" value="BETA-GALACTOSIDASE RELATED"/>
    <property type="match status" value="1"/>
</dbReference>
<evidence type="ECO:0000313" key="5">
    <source>
        <dbReference type="EMBL" id="KAG6390415.1"/>
    </source>
</evidence>
<dbReference type="Gene3D" id="3.20.20.80">
    <property type="entry name" value="Glycosidases"/>
    <property type="match status" value="1"/>
</dbReference>
<comment type="similarity">
    <text evidence="2">Belongs to the glycosyl hydrolase 35 family.</text>
</comment>
<evidence type="ECO:0000256" key="3">
    <source>
        <dbReference type="ARBA" id="ARBA00012756"/>
    </source>
</evidence>
<proteinExistence type="inferred from homology"/>
<sequence>MGNQMWPSLISKAISGGLDAIDTYVFWNLHEPQPGQYDFSGRRDLVSFIKEVHSHGLYVCLRIGPFIQGEWSYG</sequence>
<name>A0A8X8W977_SALSN</name>
<dbReference type="InterPro" id="IPR031330">
    <property type="entry name" value="Gly_Hdrlase_35_cat"/>
</dbReference>
<dbReference type="AlphaFoldDB" id="A0A8X8W977"/>
<dbReference type="Pfam" id="PF01301">
    <property type="entry name" value="Glyco_hydro_35"/>
    <property type="match status" value="1"/>
</dbReference>
<evidence type="ECO:0000256" key="2">
    <source>
        <dbReference type="ARBA" id="ARBA00009809"/>
    </source>
</evidence>
<reference evidence="5" key="2">
    <citation type="submission" date="2020-08" db="EMBL/GenBank/DDBJ databases">
        <title>Plant Genome Project.</title>
        <authorList>
            <person name="Zhang R.-G."/>
        </authorList>
    </citation>
    <scope>NUCLEOTIDE SEQUENCE</scope>
    <source>
        <strain evidence="5">Huo1</strain>
        <tissue evidence="5">Leaf</tissue>
    </source>
</reference>
<accession>A0A8X8W977</accession>
<dbReference type="InterPro" id="IPR001944">
    <property type="entry name" value="Glycoside_Hdrlase_35"/>
</dbReference>
<evidence type="ECO:0000259" key="4">
    <source>
        <dbReference type="Pfam" id="PF01301"/>
    </source>
</evidence>
<evidence type="ECO:0000256" key="1">
    <source>
        <dbReference type="ARBA" id="ARBA00001412"/>
    </source>
</evidence>
<dbReference type="PRINTS" id="PR00742">
    <property type="entry name" value="GLHYDRLASE35"/>
</dbReference>
<keyword evidence="6" id="KW-1185">Reference proteome</keyword>
<evidence type="ECO:0000313" key="6">
    <source>
        <dbReference type="Proteomes" id="UP000298416"/>
    </source>
</evidence>
<dbReference type="InterPro" id="IPR017853">
    <property type="entry name" value="GH"/>
</dbReference>
<dbReference type="SUPFAM" id="SSF51445">
    <property type="entry name" value="(Trans)glycosidases"/>
    <property type="match status" value="1"/>
</dbReference>
<comment type="caution">
    <text evidence="5">The sequence shown here is derived from an EMBL/GenBank/DDBJ whole genome shotgun (WGS) entry which is preliminary data.</text>
</comment>
<feature type="domain" description="Glycoside hydrolase 35 catalytic" evidence="4">
    <location>
        <begin position="3"/>
        <end position="74"/>
    </location>
</feature>
<dbReference type="GO" id="GO:0004565">
    <property type="term" value="F:beta-galactosidase activity"/>
    <property type="evidence" value="ECO:0007669"/>
    <property type="project" value="UniProtKB-EC"/>
</dbReference>
<organism evidence="5">
    <name type="scientific">Salvia splendens</name>
    <name type="common">Scarlet sage</name>
    <dbReference type="NCBI Taxonomy" id="180675"/>
    <lineage>
        <taxon>Eukaryota</taxon>
        <taxon>Viridiplantae</taxon>
        <taxon>Streptophyta</taxon>
        <taxon>Embryophyta</taxon>
        <taxon>Tracheophyta</taxon>
        <taxon>Spermatophyta</taxon>
        <taxon>Magnoliopsida</taxon>
        <taxon>eudicotyledons</taxon>
        <taxon>Gunneridae</taxon>
        <taxon>Pentapetalae</taxon>
        <taxon>asterids</taxon>
        <taxon>lamiids</taxon>
        <taxon>Lamiales</taxon>
        <taxon>Lamiaceae</taxon>
        <taxon>Nepetoideae</taxon>
        <taxon>Mentheae</taxon>
        <taxon>Salviinae</taxon>
        <taxon>Salvia</taxon>
        <taxon>Salvia subgen. Calosphace</taxon>
        <taxon>core Calosphace</taxon>
    </lineage>
</organism>
<dbReference type="GO" id="GO:0005975">
    <property type="term" value="P:carbohydrate metabolic process"/>
    <property type="evidence" value="ECO:0007669"/>
    <property type="project" value="InterPro"/>
</dbReference>
<dbReference type="EMBL" id="PNBA02000019">
    <property type="protein sequence ID" value="KAG6390415.1"/>
    <property type="molecule type" value="Genomic_DNA"/>
</dbReference>
<gene>
    <name evidence="5" type="ORF">SASPL_148149</name>
</gene>